<evidence type="ECO:0000313" key="2">
    <source>
        <dbReference type="EMBL" id="KAG6763546.1"/>
    </source>
</evidence>
<dbReference type="Proteomes" id="UP000886885">
    <property type="component" value="Chromosome 8D"/>
</dbReference>
<evidence type="ECO:0000313" key="3">
    <source>
        <dbReference type="Proteomes" id="UP000886885"/>
    </source>
</evidence>
<name>A0A8X7Z6Z2_POPTO</name>
<proteinExistence type="predicted"/>
<dbReference type="EMBL" id="JAAWWB010000016">
    <property type="protein sequence ID" value="KAG6763546.1"/>
    <property type="molecule type" value="Genomic_DNA"/>
</dbReference>
<accession>A0A8X7Z6Z2</accession>
<reference evidence="2" key="1">
    <citation type="journal article" date="2020" name="bioRxiv">
        <title>Hybrid origin of Populus tomentosa Carr. identified through genome sequencing and phylogenomic analysis.</title>
        <authorList>
            <person name="An X."/>
            <person name="Gao K."/>
            <person name="Chen Z."/>
            <person name="Li J."/>
            <person name="Yang X."/>
            <person name="Yang X."/>
            <person name="Zhou J."/>
            <person name="Guo T."/>
            <person name="Zhao T."/>
            <person name="Huang S."/>
            <person name="Miao D."/>
            <person name="Khan W.U."/>
            <person name="Rao P."/>
            <person name="Ye M."/>
            <person name="Lei B."/>
            <person name="Liao W."/>
            <person name="Wang J."/>
            <person name="Ji L."/>
            <person name="Li Y."/>
            <person name="Guo B."/>
            <person name="Mustafa N.S."/>
            <person name="Li S."/>
            <person name="Yun Q."/>
            <person name="Keller S.R."/>
            <person name="Mao J."/>
            <person name="Zhang R."/>
            <person name="Strauss S.H."/>
        </authorList>
    </citation>
    <scope>NUCLEOTIDE SEQUENCE</scope>
    <source>
        <strain evidence="2">GM15</strain>
        <tissue evidence="2">Leaf</tissue>
    </source>
</reference>
<keyword evidence="3" id="KW-1185">Reference proteome</keyword>
<sequence length="166" mass="18848">MHLWPTMRIRESFKISYLKKYDWNLQRMNSEKKRQSQEANDNSNQQRLLDDAGENSRNEQKPANNSKAVLICREILMVITCCYCCSCFGVVDNKMQYTGLRGTTEKASGFKSDDPIKPVLIKTRNDAVLEGVRPLNLLFEDNISEGGTGIVQFSCECFASVTGLYS</sequence>
<gene>
    <name evidence="2" type="ORF">POTOM_030969</name>
</gene>
<dbReference type="AlphaFoldDB" id="A0A8X7Z6Z2"/>
<dbReference type="PANTHER" id="PTHR37263:SF2">
    <property type="entry name" value="EXPRESSED PROTEIN"/>
    <property type="match status" value="1"/>
</dbReference>
<organism evidence="2 3">
    <name type="scientific">Populus tomentosa</name>
    <name type="common">Chinese white poplar</name>
    <dbReference type="NCBI Taxonomy" id="118781"/>
    <lineage>
        <taxon>Eukaryota</taxon>
        <taxon>Viridiplantae</taxon>
        <taxon>Streptophyta</taxon>
        <taxon>Embryophyta</taxon>
        <taxon>Tracheophyta</taxon>
        <taxon>Spermatophyta</taxon>
        <taxon>Magnoliopsida</taxon>
        <taxon>eudicotyledons</taxon>
        <taxon>Gunneridae</taxon>
        <taxon>Pentapetalae</taxon>
        <taxon>rosids</taxon>
        <taxon>fabids</taxon>
        <taxon>Malpighiales</taxon>
        <taxon>Salicaceae</taxon>
        <taxon>Saliceae</taxon>
        <taxon>Populus</taxon>
    </lineage>
</organism>
<keyword evidence="1" id="KW-0175">Coiled coil</keyword>
<comment type="caution">
    <text evidence="2">The sequence shown here is derived from an EMBL/GenBank/DDBJ whole genome shotgun (WGS) entry which is preliminary data.</text>
</comment>
<dbReference type="OrthoDB" id="1927320at2759"/>
<dbReference type="PANTHER" id="PTHR37263">
    <property type="entry name" value="EXPRESSED PROTEIN"/>
    <property type="match status" value="1"/>
</dbReference>
<feature type="coiled-coil region" evidence="1">
    <location>
        <begin position="18"/>
        <end position="45"/>
    </location>
</feature>
<protein>
    <submittedName>
        <fullName evidence="2">Uncharacterized protein</fullName>
    </submittedName>
</protein>
<evidence type="ECO:0000256" key="1">
    <source>
        <dbReference type="SAM" id="Coils"/>
    </source>
</evidence>